<dbReference type="GO" id="GO:0045944">
    <property type="term" value="P:positive regulation of transcription by RNA polymerase II"/>
    <property type="evidence" value="ECO:0007669"/>
    <property type="project" value="InterPro"/>
</dbReference>
<keyword evidence="2" id="KW-1185">Reference proteome</keyword>
<dbReference type="Proteomes" id="UP000014254">
    <property type="component" value="Unassembled WGS sequence"/>
</dbReference>
<evidence type="ECO:0000313" key="2">
    <source>
        <dbReference type="Proteomes" id="UP000014254"/>
    </source>
</evidence>
<dbReference type="GO" id="GO:0010106">
    <property type="term" value="P:cellular response to iron ion starvation"/>
    <property type="evidence" value="ECO:0007669"/>
    <property type="project" value="InterPro"/>
</dbReference>
<accession>S2J2T7</accession>
<dbReference type="EMBL" id="KE124112">
    <property type="protein sequence ID" value="EPB82477.1"/>
    <property type="molecule type" value="Genomic_DNA"/>
</dbReference>
<dbReference type="AlphaFoldDB" id="S2J2T7"/>
<reference evidence="2" key="1">
    <citation type="submission" date="2013-05" db="EMBL/GenBank/DDBJ databases">
        <title>The Genome sequence of Mucor circinelloides f. circinelloides 1006PhL.</title>
        <authorList>
            <consortium name="The Broad Institute Genomics Platform"/>
            <person name="Cuomo C."/>
            <person name="Earl A."/>
            <person name="Findley K."/>
            <person name="Lee S.C."/>
            <person name="Walker B."/>
            <person name="Young S."/>
            <person name="Zeng Q."/>
            <person name="Gargeya S."/>
            <person name="Fitzgerald M."/>
            <person name="Haas B."/>
            <person name="Abouelleil A."/>
            <person name="Allen A.W."/>
            <person name="Alvarado L."/>
            <person name="Arachchi H.M."/>
            <person name="Berlin A.M."/>
            <person name="Chapman S.B."/>
            <person name="Gainer-Dewar J."/>
            <person name="Goldberg J."/>
            <person name="Griggs A."/>
            <person name="Gujja S."/>
            <person name="Hansen M."/>
            <person name="Howarth C."/>
            <person name="Imamovic A."/>
            <person name="Ireland A."/>
            <person name="Larimer J."/>
            <person name="McCowan C."/>
            <person name="Murphy C."/>
            <person name="Pearson M."/>
            <person name="Poon T.W."/>
            <person name="Priest M."/>
            <person name="Roberts A."/>
            <person name="Saif S."/>
            <person name="Shea T."/>
            <person name="Sisk P."/>
            <person name="Sykes S."/>
            <person name="Wortman J."/>
            <person name="Nusbaum C."/>
            <person name="Birren B."/>
        </authorList>
    </citation>
    <scope>NUCLEOTIDE SEQUENCE [LARGE SCALE GENOMIC DNA]</scope>
    <source>
        <strain evidence="2">1006PhL</strain>
    </source>
</reference>
<dbReference type="OMA" id="YENHFEL"/>
<gene>
    <name evidence="1" type="ORF">HMPREF1544_10771</name>
</gene>
<evidence type="ECO:0000313" key="1">
    <source>
        <dbReference type="EMBL" id="EPB82477.1"/>
    </source>
</evidence>
<dbReference type="GO" id="GO:0000981">
    <property type="term" value="F:DNA-binding transcription factor activity, RNA polymerase II-specific"/>
    <property type="evidence" value="ECO:0007669"/>
    <property type="project" value="InterPro"/>
</dbReference>
<evidence type="ECO:0008006" key="3">
    <source>
        <dbReference type="Google" id="ProtNLM"/>
    </source>
</evidence>
<dbReference type="VEuPathDB" id="FungiDB:HMPREF1544_10771"/>
<dbReference type="InterPro" id="IPR014842">
    <property type="entry name" value="AFT"/>
</dbReference>
<sequence>MNNKLYYPDSPLPRAVLEKKYASSEEIVQILAEWAYENHFELVIRKNDKDRRVHLRCKFEGNSTPKDITDRQKRRKSVKADCPFILKITYSKKAPDEDFKWKALEQDCSKNKNAHNHSLTLEECQLLPRAKKFLIGSDTIY</sequence>
<protein>
    <recommendedName>
        <fullName evidence="3">FAR1 domain-containing protein</fullName>
    </recommendedName>
</protein>
<dbReference type="Pfam" id="PF08731">
    <property type="entry name" value="AFT"/>
    <property type="match status" value="1"/>
</dbReference>
<organism evidence="1 2">
    <name type="scientific">Mucor circinelloides f. circinelloides (strain 1006PhL)</name>
    <name type="common">Mucormycosis agent</name>
    <name type="synonym">Calyptromyces circinelloides</name>
    <dbReference type="NCBI Taxonomy" id="1220926"/>
    <lineage>
        <taxon>Eukaryota</taxon>
        <taxon>Fungi</taxon>
        <taxon>Fungi incertae sedis</taxon>
        <taxon>Mucoromycota</taxon>
        <taxon>Mucoromycotina</taxon>
        <taxon>Mucoromycetes</taxon>
        <taxon>Mucorales</taxon>
        <taxon>Mucorineae</taxon>
        <taxon>Mucoraceae</taxon>
        <taxon>Mucor</taxon>
    </lineage>
</organism>
<name>S2J2T7_MUCC1</name>
<dbReference type="InParanoid" id="S2J2T7"/>
<dbReference type="OrthoDB" id="2284622at2759"/>
<proteinExistence type="predicted"/>